<evidence type="ECO:0000256" key="3">
    <source>
        <dbReference type="ARBA" id="ARBA00022737"/>
    </source>
</evidence>
<dbReference type="GO" id="GO:0043531">
    <property type="term" value="F:ADP binding"/>
    <property type="evidence" value="ECO:0007669"/>
    <property type="project" value="InterPro"/>
</dbReference>
<keyword evidence="4" id="KW-0547">Nucleotide-binding</keyword>
<dbReference type="InterPro" id="IPR042197">
    <property type="entry name" value="Apaf_helical"/>
</dbReference>
<dbReference type="InterPro" id="IPR002182">
    <property type="entry name" value="NB-ARC"/>
</dbReference>
<keyword evidence="9" id="KW-1185">Reference proteome</keyword>
<dbReference type="OMA" id="DCEMENI"/>
<dbReference type="SUPFAM" id="SSF52540">
    <property type="entry name" value="P-loop containing nucleoside triphosphate hydrolases"/>
    <property type="match status" value="1"/>
</dbReference>
<dbReference type="InterPro" id="IPR027417">
    <property type="entry name" value="P-loop_NTPase"/>
</dbReference>
<dbReference type="Gramene" id="PRQ55584">
    <property type="protein sequence ID" value="PRQ55584"/>
    <property type="gene ID" value="RchiOBHm_Chr1g0326201"/>
</dbReference>
<dbReference type="Gene3D" id="1.10.10.10">
    <property type="entry name" value="Winged helix-like DNA-binding domain superfamily/Winged helix DNA-binding domain"/>
    <property type="match status" value="1"/>
</dbReference>
<keyword evidence="6" id="KW-0067">ATP-binding</keyword>
<dbReference type="SMART" id="SM00382">
    <property type="entry name" value="AAA"/>
    <property type="match status" value="1"/>
</dbReference>
<evidence type="ECO:0000259" key="7">
    <source>
        <dbReference type="SMART" id="SM00382"/>
    </source>
</evidence>
<sequence>MSNGDFGLFKATRKAMDKVMKELKDDKVTVIGVYGMGGVGKTTMVKHVAAESCKNGTFNHVIMAVVSQSPNFERIQRTLLVELLAPGFELPESGRASRLYKEIMRKNNILIILDDIWEFIDLSTIGIPSPDRLKKQNSKLLLTSRRLHVCNSMSQKSIRLDILSEQDSWSLFVKKTKRSFEFPNFDNVARKVARECRGLPIALIAVARALGDKDMEEWQKAAQQLEKSQIANPDHEEDAFKCIKLSYDYLKDEDYKSCFLLCCLFPEDYDIPIEDLFQYSIGKGLFRDTDTMYEARGIAHSVIKHLKDSSLLLEGEFSGHSGECVKMHDVVRDTAMRIAKCEDGHGFLVKAGCGLNHWSCRSHEGYSAISLMENKIRRLPEELVGPKLQILLLQDNTDLNEIPETFFPSPNELRLLDLSKTIISSLPQSFSLLINLQALYLDFCDELIDISVLGKLKKLEILSMRNYPGGELSREIGNLTNLRILEFSGAWIRALNYT</sequence>
<keyword evidence="2" id="KW-0433">Leucine-rich repeat</keyword>
<name>A0A2P6SA95_ROSCH</name>
<keyword evidence="8" id="KW-0378">Hydrolase</keyword>
<dbReference type="PRINTS" id="PR00364">
    <property type="entry name" value="DISEASERSIST"/>
</dbReference>
<dbReference type="GO" id="GO:0006952">
    <property type="term" value="P:defense response"/>
    <property type="evidence" value="ECO:0007669"/>
    <property type="project" value="UniProtKB-KW"/>
</dbReference>
<organism evidence="8 9">
    <name type="scientific">Rosa chinensis</name>
    <name type="common">China rose</name>
    <dbReference type="NCBI Taxonomy" id="74649"/>
    <lineage>
        <taxon>Eukaryota</taxon>
        <taxon>Viridiplantae</taxon>
        <taxon>Streptophyta</taxon>
        <taxon>Embryophyta</taxon>
        <taxon>Tracheophyta</taxon>
        <taxon>Spermatophyta</taxon>
        <taxon>Magnoliopsida</taxon>
        <taxon>eudicotyledons</taxon>
        <taxon>Gunneridae</taxon>
        <taxon>Pentapetalae</taxon>
        <taxon>rosids</taxon>
        <taxon>fabids</taxon>
        <taxon>Rosales</taxon>
        <taxon>Rosaceae</taxon>
        <taxon>Rosoideae</taxon>
        <taxon>Rosoideae incertae sedis</taxon>
        <taxon>Rosa</taxon>
    </lineage>
</organism>
<dbReference type="SUPFAM" id="SSF52058">
    <property type="entry name" value="L domain-like"/>
    <property type="match status" value="1"/>
</dbReference>
<dbReference type="PANTHER" id="PTHR33463:SF203">
    <property type="entry name" value="AAA+ ATPASE DOMAIN-CONTAINING PROTEIN"/>
    <property type="match status" value="1"/>
</dbReference>
<protein>
    <submittedName>
        <fullName evidence="8">Putative P-loop containing nucleoside triphosphate hydrolase, leucine-rich repeat domain, L</fullName>
    </submittedName>
</protein>
<dbReference type="InterPro" id="IPR036388">
    <property type="entry name" value="WH-like_DNA-bd_sf"/>
</dbReference>
<dbReference type="InterPro" id="IPR001611">
    <property type="entry name" value="Leu-rich_rpt"/>
</dbReference>
<reference evidence="8 9" key="1">
    <citation type="journal article" date="2018" name="Nat. Genet.">
        <title>The Rosa genome provides new insights in the design of modern roses.</title>
        <authorList>
            <person name="Bendahmane M."/>
        </authorList>
    </citation>
    <scope>NUCLEOTIDE SEQUENCE [LARGE SCALE GENOMIC DNA]</scope>
    <source>
        <strain evidence="9">cv. Old Blush</strain>
    </source>
</reference>
<comment type="similarity">
    <text evidence="1">Belongs to the disease resistance NB-LRR family.</text>
</comment>
<dbReference type="GO" id="GO:0016787">
    <property type="term" value="F:hydrolase activity"/>
    <property type="evidence" value="ECO:0007669"/>
    <property type="project" value="UniProtKB-KW"/>
</dbReference>
<dbReference type="FunFam" id="1.10.10.10:FF:000322">
    <property type="entry name" value="Probable disease resistance protein At1g63360"/>
    <property type="match status" value="1"/>
</dbReference>
<dbReference type="Gene3D" id="3.40.50.300">
    <property type="entry name" value="P-loop containing nucleotide triphosphate hydrolases"/>
    <property type="match status" value="1"/>
</dbReference>
<gene>
    <name evidence="8" type="ORF">RchiOBHm_Chr1g0326201</name>
</gene>
<dbReference type="Gene3D" id="3.80.10.10">
    <property type="entry name" value="Ribonuclease Inhibitor"/>
    <property type="match status" value="1"/>
</dbReference>
<keyword evidence="3" id="KW-0677">Repeat</keyword>
<dbReference type="GO" id="GO:0005524">
    <property type="term" value="F:ATP binding"/>
    <property type="evidence" value="ECO:0007669"/>
    <property type="project" value="UniProtKB-KW"/>
</dbReference>
<evidence type="ECO:0000256" key="1">
    <source>
        <dbReference type="ARBA" id="ARBA00008894"/>
    </source>
</evidence>
<dbReference type="Pfam" id="PF00931">
    <property type="entry name" value="NB-ARC"/>
    <property type="match status" value="1"/>
</dbReference>
<dbReference type="InterPro" id="IPR050905">
    <property type="entry name" value="Plant_NBS-LRR"/>
</dbReference>
<dbReference type="Proteomes" id="UP000238479">
    <property type="component" value="Chromosome 1"/>
</dbReference>
<evidence type="ECO:0000313" key="8">
    <source>
        <dbReference type="EMBL" id="PRQ55584.1"/>
    </source>
</evidence>
<evidence type="ECO:0000313" key="9">
    <source>
        <dbReference type="Proteomes" id="UP000238479"/>
    </source>
</evidence>
<proteinExistence type="inferred from homology"/>
<dbReference type="Gene3D" id="1.10.8.430">
    <property type="entry name" value="Helical domain of apoptotic protease-activating factors"/>
    <property type="match status" value="1"/>
</dbReference>
<dbReference type="PANTHER" id="PTHR33463">
    <property type="entry name" value="NB-ARC DOMAIN-CONTAINING PROTEIN-RELATED"/>
    <property type="match status" value="1"/>
</dbReference>
<evidence type="ECO:0000256" key="2">
    <source>
        <dbReference type="ARBA" id="ARBA00022614"/>
    </source>
</evidence>
<accession>A0A2P6SA95</accession>
<feature type="domain" description="AAA+ ATPase" evidence="7">
    <location>
        <begin position="27"/>
        <end position="231"/>
    </location>
</feature>
<dbReference type="FunFam" id="3.40.50.300:FF:001091">
    <property type="entry name" value="Probable disease resistance protein At1g61300"/>
    <property type="match status" value="1"/>
</dbReference>
<evidence type="ECO:0000256" key="4">
    <source>
        <dbReference type="ARBA" id="ARBA00022741"/>
    </source>
</evidence>
<evidence type="ECO:0000256" key="5">
    <source>
        <dbReference type="ARBA" id="ARBA00022821"/>
    </source>
</evidence>
<keyword evidence="5" id="KW-0611">Plant defense</keyword>
<dbReference type="InterPro" id="IPR003593">
    <property type="entry name" value="AAA+_ATPase"/>
</dbReference>
<dbReference type="AlphaFoldDB" id="A0A2P6SA95"/>
<dbReference type="Pfam" id="PF13855">
    <property type="entry name" value="LRR_8"/>
    <property type="match status" value="1"/>
</dbReference>
<dbReference type="EMBL" id="PDCK01000039">
    <property type="protein sequence ID" value="PRQ55584.1"/>
    <property type="molecule type" value="Genomic_DNA"/>
</dbReference>
<comment type="caution">
    <text evidence="8">The sequence shown here is derived from an EMBL/GenBank/DDBJ whole genome shotgun (WGS) entry which is preliminary data.</text>
</comment>
<dbReference type="InterPro" id="IPR032675">
    <property type="entry name" value="LRR_dom_sf"/>
</dbReference>
<evidence type="ECO:0000256" key="6">
    <source>
        <dbReference type="ARBA" id="ARBA00022840"/>
    </source>
</evidence>